<feature type="compositionally biased region" description="Low complexity" evidence="3">
    <location>
        <begin position="168"/>
        <end position="183"/>
    </location>
</feature>
<feature type="compositionally biased region" description="Basic and acidic residues" evidence="3">
    <location>
        <begin position="535"/>
        <end position="549"/>
    </location>
</feature>
<dbReference type="Gene3D" id="3.40.50.300">
    <property type="entry name" value="P-loop containing nucleotide triphosphate hydrolases"/>
    <property type="match status" value="1"/>
</dbReference>
<dbReference type="InterPro" id="IPR057126">
    <property type="entry name" value="NAV1-like_ubiquitin-like"/>
</dbReference>
<dbReference type="InterPro" id="IPR057568">
    <property type="entry name" value="CortBP2_NAV1-like_AAA_lid"/>
</dbReference>
<dbReference type="CDD" id="cd00009">
    <property type="entry name" value="AAA"/>
    <property type="match status" value="1"/>
</dbReference>
<evidence type="ECO:0000313" key="6">
    <source>
        <dbReference type="Proteomes" id="UP000215902"/>
    </source>
</evidence>
<feature type="compositionally biased region" description="Low complexity" evidence="3">
    <location>
        <begin position="272"/>
        <end position="295"/>
    </location>
</feature>
<dbReference type="SUPFAM" id="SSF52540">
    <property type="entry name" value="P-loop containing nucleoside triphosphate hydrolases"/>
    <property type="match status" value="1"/>
</dbReference>
<dbReference type="GO" id="GO:0022008">
    <property type="term" value="P:neurogenesis"/>
    <property type="evidence" value="ECO:0007669"/>
    <property type="project" value="InterPro"/>
</dbReference>
<dbReference type="Pfam" id="PF25408">
    <property type="entry name" value="AAA_lid_NAV1"/>
    <property type="match status" value="1"/>
</dbReference>
<dbReference type="PANTHER" id="PTHR12784">
    <property type="entry name" value="STEERIN"/>
    <property type="match status" value="1"/>
</dbReference>
<dbReference type="GO" id="GO:0016887">
    <property type="term" value="F:ATP hydrolysis activity"/>
    <property type="evidence" value="ECO:0007669"/>
    <property type="project" value="InterPro"/>
</dbReference>
<feature type="compositionally biased region" description="Low complexity" evidence="3">
    <location>
        <begin position="75"/>
        <end position="96"/>
    </location>
</feature>
<evidence type="ECO:0000256" key="3">
    <source>
        <dbReference type="SAM" id="MobiDB-lite"/>
    </source>
</evidence>
<feature type="compositionally biased region" description="Acidic residues" evidence="3">
    <location>
        <begin position="550"/>
        <end position="563"/>
    </location>
</feature>
<dbReference type="EMBL" id="NIVC01000543">
    <property type="protein sequence ID" value="PAA81250.1"/>
    <property type="molecule type" value="Genomic_DNA"/>
</dbReference>
<dbReference type="SMART" id="SM00382">
    <property type="entry name" value="AAA"/>
    <property type="match status" value="1"/>
</dbReference>
<dbReference type="Pfam" id="PF00004">
    <property type="entry name" value="AAA"/>
    <property type="match status" value="1"/>
</dbReference>
<evidence type="ECO:0000313" key="5">
    <source>
        <dbReference type="EMBL" id="PAA81250.1"/>
    </source>
</evidence>
<feature type="compositionally biased region" description="Low complexity" evidence="3">
    <location>
        <begin position="956"/>
        <end position="975"/>
    </location>
</feature>
<dbReference type="InterPro" id="IPR003593">
    <property type="entry name" value="AAA+_ATPase"/>
</dbReference>
<gene>
    <name evidence="5" type="ORF">BOX15_Mlig023389g1</name>
</gene>
<dbReference type="STRING" id="282301.A0A267G5F6"/>
<feature type="compositionally biased region" description="Basic and acidic residues" evidence="3">
    <location>
        <begin position="1"/>
        <end position="13"/>
    </location>
</feature>
<evidence type="ECO:0000259" key="4">
    <source>
        <dbReference type="SMART" id="SM00382"/>
    </source>
</evidence>
<dbReference type="Pfam" id="PF23092">
    <property type="entry name" value="Ubiquitin_6"/>
    <property type="match status" value="1"/>
</dbReference>
<feature type="region of interest" description="Disordered" evidence="3">
    <location>
        <begin position="1"/>
        <end position="250"/>
    </location>
</feature>
<dbReference type="InterPro" id="IPR039041">
    <property type="entry name" value="Nav/unc-53"/>
</dbReference>
<feature type="compositionally biased region" description="Low complexity" evidence="3">
    <location>
        <begin position="191"/>
        <end position="207"/>
    </location>
</feature>
<feature type="compositionally biased region" description="Low complexity" evidence="3">
    <location>
        <begin position="104"/>
        <end position="137"/>
    </location>
</feature>
<feature type="region of interest" description="Disordered" evidence="3">
    <location>
        <begin position="533"/>
        <end position="571"/>
    </location>
</feature>
<feature type="region of interest" description="Disordered" evidence="3">
    <location>
        <begin position="916"/>
        <end position="943"/>
    </location>
</feature>
<accession>A0A267G5F6</accession>
<dbReference type="InterPro" id="IPR027417">
    <property type="entry name" value="P-loop_NTPase"/>
</dbReference>
<proteinExistence type="inferred from homology"/>
<protein>
    <recommendedName>
        <fullName evidence="4">AAA+ ATPase domain-containing protein</fullName>
    </recommendedName>
</protein>
<feature type="region of interest" description="Disordered" evidence="3">
    <location>
        <begin position="264"/>
        <end position="300"/>
    </location>
</feature>
<feature type="domain" description="AAA+ ATPase" evidence="4">
    <location>
        <begin position="1251"/>
        <end position="1404"/>
    </location>
</feature>
<feature type="region of interest" description="Disordered" evidence="3">
    <location>
        <begin position="956"/>
        <end position="1004"/>
    </location>
</feature>
<organism evidence="5 6">
    <name type="scientific">Macrostomum lignano</name>
    <dbReference type="NCBI Taxonomy" id="282301"/>
    <lineage>
        <taxon>Eukaryota</taxon>
        <taxon>Metazoa</taxon>
        <taxon>Spiralia</taxon>
        <taxon>Lophotrochozoa</taxon>
        <taxon>Platyhelminthes</taxon>
        <taxon>Rhabditophora</taxon>
        <taxon>Macrostomorpha</taxon>
        <taxon>Macrostomida</taxon>
        <taxon>Macrostomidae</taxon>
        <taxon>Macrostomum</taxon>
    </lineage>
</organism>
<sequence length="1577" mass="170631">MLDKLRFFRDRDRHKASKSQQPAQHQDAAPLPDPLSSTGIGSRKHHTASRSQHHSRSAGRHQIAQPGPYYDTEGQQTYGVQHLQQQHQFQKQSSSHLYASHIPSAQHSQQQQQQQQQSYYQKQQQTTQAHRTASASSGGSRQLARPSPNLSAGRSNSTGIPQPPPSQPHSHQQQMSSKHSISSKQHKSSRSSRASSSAGTTRSAATSNQTGESLKYSSIPLPTGPPASTEVSGQPQRTSVATQSSRHDRHKARELYNSGGVAQIASHQQKLSQTSVSTSTVSASSASRSSAPDSSNFINSAMAAPDSKQSAMASATQLNGPTTSLPMSVAGISKQRQVSLGCGVTQTIGSEAKQPQVSVGCGTKQLTLPSAEAGGRKMVPRAVVSTVAASTSSSSREVRAKSEGVDVIASPPSALKLEVGGMQLSERLRERIEKAQLSQNNNFNGSPARLSRLQTAAPAGNSPYTYLKLVNSGMVHPVGQQSTDASGYASDCDPHMRNSSGYASDGGYMSESGIGSCARRMQQRFREGMQAVQEYNRKTTDRYVHKSNELDSETDGPEVDGEDSNSVSSGEISDAVAELEKDESLLKTSTSAAPNAASAASAAASIRQQLRQKQQQQQGFVSSFQSMPIGRTLLNRSRVSPAAAAAASDQYSSTLRRFGALSDAEASDLTDDYGSLNFRRGDAFDSIGGDPSCYFSDTEMIGAVSCNAAGSQQRSILSRLYPAEQADGIRLAAGQAPAAPPSDLLGSDILSKSARHARSLSASKQLSSPVRDVSPASSLSNIRLPYSPVKSSNSTGCFQQQPHAALATASAEAKETRGSSLSLYSNHSNLSSMSANEERQLYEIQKLRRELEQAHERVSTLTSQLSTNTHVVSAFEHSLGGMTAKLQHLANTAEKKESELNQLRATVEELRRQSLAAAAATMQQESSVSPASPDASAKPSKRHWLRESFGKALKSSAVVSRKSKSSASSTGAPASNRGSISDFDEPCSPLTSENPSASSVNQLKRQLEEKELKLSDLQTEALNSAHQLEQLQNLMGRMKAEMSALKADNSRLQSVFPAAQEQPIPQQQQQKQQQQQQLQQKQQQVSLSKRLSLDSGTASIGSTYSAAGGFDLIFGYSGSEDSKRVTVVVCSADDDSGPAIPIGCLPIGSRTKWETMDAYAKRLFKEYVMRIDPMASLGLNGDSIASYMLGQVTRCRDQPEPDVRPHVCADDPGGLRLLLRSCSTGGHIDSLAFDTLIPKAILQRYISLLLEHRKIILCGPCGTGKTYLAQKLADYIVKREGAPSSAVTMFVVDHKSEKELRSYLNGIADEKSGNGVPLVIILDNLHHVNPLSEVLNSYLSSKSPYIIGTMNQAGCSSERLHAAKLQLHNTCNFRWVLCANHMEPVKGFLGRFLRRKLLNSEVMDRAYKPEAARIVDWIPSVWQHLNKFLETHSSSEVTIGPRQFLSCPVDTEQSQLWFADLWNHSLVPYLLEACREGLQTYGRRAPWEDPTEWIMATWPWEFSPAVDLIRLRPEDVGYETHPALSVASPLRQQQPAVAATASANEDPLMSMLLRLQAAANFGADTAADSEFMREPAE</sequence>
<comment type="similarity">
    <text evidence="1">Belongs to the Nav/unc-53 family.</text>
</comment>
<feature type="compositionally biased region" description="Polar residues" evidence="3">
    <location>
        <begin position="989"/>
        <end position="1001"/>
    </location>
</feature>
<dbReference type="InterPro" id="IPR003959">
    <property type="entry name" value="ATPase_AAA_core"/>
</dbReference>
<feature type="compositionally biased region" description="Basic residues" evidence="3">
    <location>
        <begin position="42"/>
        <end position="59"/>
    </location>
</feature>
<reference evidence="5 6" key="1">
    <citation type="submission" date="2017-06" db="EMBL/GenBank/DDBJ databases">
        <title>A platform for efficient transgenesis in Macrostomum lignano, a flatworm model organism for stem cell research.</title>
        <authorList>
            <person name="Berezikov E."/>
        </authorList>
    </citation>
    <scope>NUCLEOTIDE SEQUENCE [LARGE SCALE GENOMIC DNA]</scope>
    <source>
        <strain evidence="5">DV1</strain>
        <tissue evidence="5">Whole organism</tissue>
    </source>
</reference>
<evidence type="ECO:0000256" key="2">
    <source>
        <dbReference type="ARBA" id="ARBA00023054"/>
    </source>
</evidence>
<dbReference type="PANTHER" id="PTHR12784:SF28">
    <property type="entry name" value="PROTEIN SICKIE"/>
    <property type="match status" value="1"/>
</dbReference>
<evidence type="ECO:0000256" key="1">
    <source>
        <dbReference type="ARBA" id="ARBA00006255"/>
    </source>
</evidence>
<name>A0A267G5F6_9PLAT</name>
<feature type="compositionally biased region" description="Polar residues" evidence="3">
    <location>
        <begin position="229"/>
        <end position="244"/>
    </location>
</feature>
<feature type="compositionally biased region" description="Low complexity" evidence="3">
    <location>
        <begin position="926"/>
        <end position="938"/>
    </location>
</feature>
<keyword evidence="6" id="KW-1185">Reference proteome</keyword>
<comment type="caution">
    <text evidence="5">The sequence shown here is derived from an EMBL/GenBank/DDBJ whole genome shotgun (WGS) entry which is preliminary data.</text>
</comment>
<dbReference type="OrthoDB" id="2161974at2759"/>
<keyword evidence="2" id="KW-0175">Coiled coil</keyword>
<dbReference type="Proteomes" id="UP000215902">
    <property type="component" value="Unassembled WGS sequence"/>
</dbReference>
<dbReference type="GO" id="GO:0005524">
    <property type="term" value="F:ATP binding"/>
    <property type="evidence" value="ECO:0007669"/>
    <property type="project" value="InterPro"/>
</dbReference>